<keyword evidence="5" id="KW-1185">Reference proteome</keyword>
<feature type="domain" description="Teneurin-like YD-shell" evidence="3">
    <location>
        <begin position="150"/>
        <end position="300"/>
    </location>
</feature>
<dbReference type="NCBIfam" id="TIGR01643">
    <property type="entry name" value="YD_repeat_2x"/>
    <property type="match status" value="2"/>
</dbReference>
<dbReference type="NCBIfam" id="TIGR03696">
    <property type="entry name" value="Rhs_assc_core"/>
    <property type="match status" value="1"/>
</dbReference>
<dbReference type="Pfam" id="PF05593">
    <property type="entry name" value="RHS_repeat"/>
    <property type="match status" value="2"/>
</dbReference>
<dbReference type="Proteomes" id="UP001057868">
    <property type="component" value="Unassembled WGS sequence"/>
</dbReference>
<sequence>MLEQTDAKGNKTIYEYNAGNKVSRIVAPKGKTISGTTITYDATKVQEFTYYENGNVRTHKDQNGVVTQYSYDIFGRETSEITPTATISFEYDKNGNQTKMTDSTGVTLREYDALNRVITKTVPNIGKSTYLYDVKDGVNLGFYAEVSNDPKANAVKKVYDKSDRLVKVIDGTSTTAYEYYDNGAKKSTVYPDGSREDYQYNKNNTLKTLVNKNNNGTVIESFSYTYDTAGNISSKTDKKGQTNYEYDALNRVTVVKEPGGKNTSYTYDLSGNRQTETVVQNNVTNITTYSYDEQNRLTQTTKMQDTTVLGYKKYFYDNNGNVTKEVAGLANFVVPQAVSARVADIYNSPEKTYDIVNSEIKDKVVAKTVTTLISSSIAADNTQFNEKIVQYSYDNFNQLTEAKNDAGTILKNTYNGEGLRVSKEQGAQKTNLLYEGNQVVLEVDGATGTEKARNVYGNNLISRKSGTTTAYYMYNGHGDVTNLLDGKGGIIGSYYYDAFRNVQENTSTFSNPYRYAGYQYDEEIGKYYLLNRMYDPESARFMQEDTYRGNANDPLSLNLYTYVNNNPMIYDDQNGHWPSFIDNFVSGVKSAASSAWSYVKETASNIYNTVINLPSTISSGFNYVKDTVYNWGKQTVNNIRKTYNTAKTVYNKVVKPVVTNYVKQKVEEVKTGIAVKAGEVANFVKNINVPQLVFGGISVGVGALATVTGVGLMAVPGLQLVGAGIIAAGVGSIAYGAGEMLDSTAHINPIRDFAVTKLGMSNVEYDLTGAVLTGISGYGIAGYGGLAAAGRAAMKSQANNSEVKNEVIPQAVAGDNKGSFLKGIPNVENDVTSLSYQGAGNAERQLLSGSEWNEYFKQTYGSENVEWVTKNKASFGSRNLLEGHFDKHGSEFGGIYSNADEYLQGAKDVMNNGYKVEYDYKVTDKWGMKVPEQRTGYMRFMGNNRKGEAKFEFVGTNNRGDITTYHTESGKTLWKLLNGSNTDKTINPVK</sequence>
<dbReference type="InterPro" id="IPR050708">
    <property type="entry name" value="T6SS_VgrG/RHS"/>
</dbReference>
<evidence type="ECO:0000256" key="1">
    <source>
        <dbReference type="ARBA" id="ARBA00022737"/>
    </source>
</evidence>
<keyword evidence="2" id="KW-0812">Transmembrane</keyword>
<evidence type="ECO:0000313" key="5">
    <source>
        <dbReference type="Proteomes" id="UP001057868"/>
    </source>
</evidence>
<evidence type="ECO:0000313" key="4">
    <source>
        <dbReference type="EMBL" id="GKU27833.1"/>
    </source>
</evidence>
<dbReference type="AlphaFoldDB" id="A0A9W5Y848"/>
<dbReference type="InterPro" id="IPR056823">
    <property type="entry name" value="TEN-like_YD-shell"/>
</dbReference>
<accession>A0A9W5Y848</accession>
<feature type="transmembrane region" description="Helical" evidence="2">
    <location>
        <begin position="692"/>
        <end position="713"/>
    </location>
</feature>
<dbReference type="Pfam" id="PF25023">
    <property type="entry name" value="TEN_YD-shell"/>
    <property type="match status" value="1"/>
</dbReference>
<dbReference type="PANTHER" id="PTHR32305">
    <property type="match status" value="1"/>
</dbReference>
<reference evidence="4" key="1">
    <citation type="journal article" date="2023" name="Int. J. Syst. Evol. Microbiol.">
        <title>&lt;i&gt;Clostridium folliculivorans&lt;/i&gt; sp. nov., isolated from soil samples of an organic paddy in Japan.</title>
        <authorList>
            <person name="Tazawa J."/>
            <person name="Kobayashi H."/>
            <person name="Tanizawa Y."/>
            <person name="Uchino A."/>
            <person name="Tanaka F."/>
            <person name="Urashima Y."/>
            <person name="Miura S."/>
            <person name="Sakamoto M."/>
            <person name="Ohkuma M."/>
            <person name="Tohno M."/>
        </authorList>
    </citation>
    <scope>NUCLEOTIDE SEQUENCE</scope>
    <source>
        <strain evidence="4">D1-1</strain>
    </source>
</reference>
<dbReference type="PANTHER" id="PTHR32305:SF15">
    <property type="entry name" value="PROTEIN RHSA-RELATED"/>
    <property type="match status" value="1"/>
</dbReference>
<evidence type="ECO:0000259" key="3">
    <source>
        <dbReference type="Pfam" id="PF25023"/>
    </source>
</evidence>
<organism evidence="4 5">
    <name type="scientific">Clostridium folliculivorans</name>
    <dbReference type="NCBI Taxonomy" id="2886038"/>
    <lineage>
        <taxon>Bacteria</taxon>
        <taxon>Bacillati</taxon>
        <taxon>Bacillota</taxon>
        <taxon>Clostridia</taxon>
        <taxon>Eubacteriales</taxon>
        <taxon>Clostridiaceae</taxon>
        <taxon>Clostridium</taxon>
    </lineage>
</organism>
<dbReference type="InterPro" id="IPR031325">
    <property type="entry name" value="RHS_repeat"/>
</dbReference>
<dbReference type="InterPro" id="IPR006530">
    <property type="entry name" value="YD"/>
</dbReference>
<keyword evidence="1" id="KW-0677">Repeat</keyword>
<name>A0A9W5Y848_9CLOT</name>
<feature type="transmembrane region" description="Helical" evidence="2">
    <location>
        <begin position="720"/>
        <end position="738"/>
    </location>
</feature>
<dbReference type="EMBL" id="BQXY01000018">
    <property type="protein sequence ID" value="GKU27833.1"/>
    <property type="molecule type" value="Genomic_DNA"/>
</dbReference>
<gene>
    <name evidence="4" type="ORF">CFOLD11_46600</name>
</gene>
<proteinExistence type="predicted"/>
<evidence type="ECO:0000256" key="2">
    <source>
        <dbReference type="SAM" id="Phobius"/>
    </source>
</evidence>
<dbReference type="RefSeq" id="WP_427847090.1">
    <property type="nucleotide sequence ID" value="NZ_BQXY01000018.1"/>
</dbReference>
<keyword evidence="2" id="KW-0472">Membrane</keyword>
<comment type="caution">
    <text evidence="4">The sequence shown here is derived from an EMBL/GenBank/DDBJ whole genome shotgun (WGS) entry which is preliminary data.</text>
</comment>
<protein>
    <recommendedName>
        <fullName evidence="3">Teneurin-like YD-shell domain-containing protein</fullName>
    </recommendedName>
</protein>
<dbReference type="InterPro" id="IPR022385">
    <property type="entry name" value="Rhs_assc_core"/>
</dbReference>
<keyword evidence="2" id="KW-1133">Transmembrane helix</keyword>
<dbReference type="Gene3D" id="2.180.10.10">
    <property type="entry name" value="RHS repeat-associated core"/>
    <property type="match status" value="2"/>
</dbReference>